<name>A0ABT3EHD7_9FLAO</name>
<comment type="caution">
    <text evidence="3">The sequence shown here is derived from an EMBL/GenBank/DDBJ whole genome shotgun (WGS) entry which is preliminary data.</text>
</comment>
<dbReference type="InterPro" id="IPR035234">
    <property type="entry name" value="IgGFc-bd_N"/>
</dbReference>
<organism evidence="3 4">
    <name type="scientific">Flavobacterium lacisediminis</name>
    <dbReference type="NCBI Taxonomy" id="2989705"/>
    <lineage>
        <taxon>Bacteria</taxon>
        <taxon>Pseudomonadati</taxon>
        <taxon>Bacteroidota</taxon>
        <taxon>Flavobacteriia</taxon>
        <taxon>Flavobacteriales</taxon>
        <taxon>Flavobacteriaceae</taxon>
        <taxon>Flavobacterium</taxon>
    </lineage>
</organism>
<evidence type="ECO:0000259" key="2">
    <source>
        <dbReference type="Pfam" id="PF17517"/>
    </source>
</evidence>
<evidence type="ECO:0000313" key="3">
    <source>
        <dbReference type="EMBL" id="MCW1147994.1"/>
    </source>
</evidence>
<dbReference type="Pfam" id="PF13585">
    <property type="entry name" value="CHU_C"/>
    <property type="match status" value="1"/>
</dbReference>
<evidence type="ECO:0000313" key="4">
    <source>
        <dbReference type="Proteomes" id="UP001165677"/>
    </source>
</evidence>
<reference evidence="3" key="1">
    <citation type="submission" date="2022-10" db="EMBL/GenBank/DDBJ databases">
        <title>Flavobacterium sp. nov., a bacterium isolated from lake sediment.</title>
        <authorList>
            <person name="Qu J.-H."/>
        </authorList>
    </citation>
    <scope>NUCLEOTIDE SEQUENCE</scope>
    <source>
        <strain evidence="3">TH16-21</strain>
    </source>
</reference>
<dbReference type="PANTHER" id="PTHR46534:SF1">
    <property type="entry name" value="IGGFC-BINDING PROTEIN N-TERMINAL DOMAIN-CONTAINING PROTEIN"/>
    <property type="match status" value="1"/>
</dbReference>
<evidence type="ECO:0000256" key="1">
    <source>
        <dbReference type="SAM" id="SignalP"/>
    </source>
</evidence>
<protein>
    <submittedName>
        <fullName evidence="3">T9SS type B sorting domain-containing protein</fullName>
    </submittedName>
</protein>
<feature type="signal peptide" evidence="1">
    <location>
        <begin position="1"/>
        <end position="19"/>
    </location>
</feature>
<feature type="chain" id="PRO_5046153858" evidence="1">
    <location>
        <begin position="20"/>
        <end position="1143"/>
    </location>
</feature>
<keyword evidence="1" id="KW-0732">Signal</keyword>
<keyword evidence="4" id="KW-1185">Reference proteome</keyword>
<dbReference type="Pfam" id="PF17517">
    <property type="entry name" value="IgGFc_binding"/>
    <property type="match status" value="1"/>
</dbReference>
<dbReference type="RefSeq" id="WP_264368789.1">
    <property type="nucleotide sequence ID" value="NZ_JAPCIO010000004.1"/>
</dbReference>
<feature type="domain" description="IgGFc-binding protein N-terminal" evidence="2">
    <location>
        <begin position="127"/>
        <end position="435"/>
    </location>
</feature>
<dbReference type="InterPro" id="IPR026341">
    <property type="entry name" value="T9SS_type_B"/>
</dbReference>
<dbReference type="NCBIfam" id="TIGR04131">
    <property type="entry name" value="Bac_Flav_CTERM"/>
    <property type="match status" value="1"/>
</dbReference>
<accession>A0ABT3EHD7</accession>
<dbReference type="PANTHER" id="PTHR46534">
    <property type="entry name" value="IGGFC_BINDING DOMAIN-CONTAINING PROTEIN"/>
    <property type="match status" value="1"/>
</dbReference>
<gene>
    <name evidence="3" type="ORF">OJ995_07160</name>
</gene>
<sequence length="1143" mass="123366">MFKKIFISAFLLLSSIGFSQLSNKHWLPPLHARDGGVVGEHYVYLSTPEPTPFQVTVTNGEGNPIIGSPFTISQGNPVRITIGNSQGTNMFSILGDVNVVRSRKGLILEGAYDFYVSFRVRSQNHAETLVSKGRAGIGTSFRTGSLPQDYNGGTRNFVTSFMATEDNTTVNVSDYDNDVEFVSGNGNVLLDNLTYTLNAGESVVLSGYTDIPANLTGFVGALITSDKPIAVNTGNALAGMGDEFQGQDFNFDQIVPIEQVGVEYIVVKGNGSDLTERPLVIATENNTAVYVNGSPTPIATLNAGDYHLIPTSNYQGTNNQNMYITSSKPVYLYQILAGDISDATSGLNFIPPLSCFFQRTVDLIPDINLIGTFQYTGEIIAVTYASATITVNGNPTTEFAEPVIGNPQWVTYTISGITGNALIESTGPLAVGVFGFNGNAGYGGYYSGFGSEPRDTEAVVCSSGPVNLLDLIDGNPDTGGTWNPPLAGGTDIFDPNIDTAGIYNYTYNGDCAIIDVEIDVTIQQANNAGTNAAITVCSDAATFDLFPLLGTGVTPNGIWSPALASGTSVFNPAVDNGGTYTYTIPAQDACAAISANVVVTNNLIPTLISITDYPLCDNNADGSDTNGIVTFNLTTKTNEILNNQTGVVVTYHNLESEAIAGTNAITSIYSGSRIIYVRLTNTTTNCYNVTSFSIVVNPLPIINSLVTLKQCDVDIDAITNFNLTEANTIISNQSNLVFTYHNSLANAIGGTSPITNPTQYVSANNGRVWARIENENGCFRTSEVNLIVSTTVINLTNPYTLFECDDYIDAADPNGDGFDYFNLSTIDNIITQPFPVGQSYTVTYYEYQSDALQEINAITNVTNYRNITANSQTIWVRIDSNLNNDCVGLGPYLELIVNPLPVIDLGIDFTLCLDPTTGVGSQIVDATPSIPGNYSYVWTPANPNGNSPLYDITAAGTYSVVVTNTDTNCTDGDSITATFSSEPESVYATLITPAFSIGLSTIEVTAVGGFGVYEYSLNAIDWQSSPIFTDLPNGSYSIFVRDIQGCGLLQTQMIQTITYNNYFTPNQDGYNDTWNIYLPESYEGVIYIYDRYGKLLRQISPYSEGWDGTYNGNLLPSTDYWFKVEYLENNQKKEFKSHFSLKR</sequence>
<proteinExistence type="predicted"/>
<dbReference type="EMBL" id="JAPCIO010000004">
    <property type="protein sequence ID" value="MCW1147994.1"/>
    <property type="molecule type" value="Genomic_DNA"/>
</dbReference>
<dbReference type="Proteomes" id="UP001165677">
    <property type="component" value="Unassembled WGS sequence"/>
</dbReference>